<name>A0AC34FM60_9BILA</name>
<protein>
    <submittedName>
        <fullName evidence="2">Uncharacterized protein</fullName>
    </submittedName>
</protein>
<reference evidence="2" key="1">
    <citation type="submission" date="2022-11" db="UniProtKB">
        <authorList>
            <consortium name="WormBaseParasite"/>
        </authorList>
    </citation>
    <scope>IDENTIFICATION</scope>
</reference>
<accession>A0AC34FM60</accession>
<dbReference type="WBParaSite" id="ES5_v2.g18499.t1">
    <property type="protein sequence ID" value="ES5_v2.g18499.t1"/>
    <property type="gene ID" value="ES5_v2.g18499"/>
</dbReference>
<proteinExistence type="predicted"/>
<sequence>MLLFNFLLELYFSTFFIGFSNGYSGRIPDGIRKTIDGISFLLNENKDLILYTTPGFHQSYTSFCWYIDSTTNECEAGGVREWAMVGLAWVTTEYKDLENWICKVDIVVINPMQKKWYEIDVLTFGFPTYSLYRNNEPHLKVEFFI</sequence>
<organism evidence="1 2">
    <name type="scientific">Panagrolaimus sp. ES5</name>
    <dbReference type="NCBI Taxonomy" id="591445"/>
    <lineage>
        <taxon>Eukaryota</taxon>
        <taxon>Metazoa</taxon>
        <taxon>Ecdysozoa</taxon>
        <taxon>Nematoda</taxon>
        <taxon>Chromadorea</taxon>
        <taxon>Rhabditida</taxon>
        <taxon>Tylenchina</taxon>
        <taxon>Panagrolaimomorpha</taxon>
        <taxon>Panagrolaimoidea</taxon>
        <taxon>Panagrolaimidae</taxon>
        <taxon>Panagrolaimus</taxon>
    </lineage>
</organism>
<evidence type="ECO:0000313" key="2">
    <source>
        <dbReference type="WBParaSite" id="ES5_v2.g18499.t1"/>
    </source>
</evidence>
<dbReference type="Proteomes" id="UP000887579">
    <property type="component" value="Unplaced"/>
</dbReference>
<evidence type="ECO:0000313" key="1">
    <source>
        <dbReference type="Proteomes" id="UP000887579"/>
    </source>
</evidence>